<comment type="caution">
    <text evidence="2">The sequence shown here is derived from an EMBL/GenBank/DDBJ whole genome shotgun (WGS) entry which is preliminary data.</text>
</comment>
<dbReference type="EMBL" id="QAPF01000385">
    <property type="protein sequence ID" value="TEA11044.1"/>
    <property type="molecule type" value="Genomic_DNA"/>
</dbReference>
<gene>
    <name evidence="2" type="ORF">C8034_v008290</name>
</gene>
<evidence type="ECO:0000256" key="1">
    <source>
        <dbReference type="SAM" id="MobiDB-lite"/>
    </source>
</evidence>
<protein>
    <submittedName>
        <fullName evidence="2">Uncharacterized protein</fullName>
    </submittedName>
</protein>
<organism evidence="2 3">
    <name type="scientific">Colletotrichum sidae</name>
    <dbReference type="NCBI Taxonomy" id="1347389"/>
    <lineage>
        <taxon>Eukaryota</taxon>
        <taxon>Fungi</taxon>
        <taxon>Dikarya</taxon>
        <taxon>Ascomycota</taxon>
        <taxon>Pezizomycotina</taxon>
        <taxon>Sordariomycetes</taxon>
        <taxon>Hypocreomycetidae</taxon>
        <taxon>Glomerellales</taxon>
        <taxon>Glomerellaceae</taxon>
        <taxon>Colletotrichum</taxon>
        <taxon>Colletotrichum orbiculare species complex</taxon>
    </lineage>
</organism>
<name>A0A4R8T2S1_9PEZI</name>
<accession>A0A4R8T2S1</accession>
<dbReference type="Proteomes" id="UP000295604">
    <property type="component" value="Unassembled WGS sequence"/>
</dbReference>
<proteinExistence type="predicted"/>
<feature type="region of interest" description="Disordered" evidence="1">
    <location>
        <begin position="1"/>
        <end position="44"/>
    </location>
</feature>
<evidence type="ECO:0000313" key="3">
    <source>
        <dbReference type="Proteomes" id="UP000295604"/>
    </source>
</evidence>
<dbReference type="AlphaFoldDB" id="A0A4R8T2S1"/>
<reference evidence="2 3" key="1">
    <citation type="submission" date="2018-11" db="EMBL/GenBank/DDBJ databases">
        <title>Genome sequence and assembly of Colletotrichum sidae.</title>
        <authorList>
            <person name="Gan P."/>
            <person name="Shirasu K."/>
        </authorList>
    </citation>
    <scope>NUCLEOTIDE SEQUENCE [LARGE SCALE GENOMIC DNA]</scope>
    <source>
        <strain evidence="2 3">CBS 518.97</strain>
    </source>
</reference>
<feature type="compositionally biased region" description="Basic and acidic residues" evidence="1">
    <location>
        <begin position="33"/>
        <end position="44"/>
    </location>
</feature>
<sequence>MEVMEETSNEEDSDGEGDDAVVDTGENDDEKELTEVEKELREVDDEHVRRTNAYKGALNSVGSVYQRRWYLSLDREASGFTRRVVNGKSTWALEKEGDESEVDGARLKFPFYVQGPEVERSVVTGRLGREVLKDEGVGGYVGRKGWKPVLN</sequence>
<evidence type="ECO:0000313" key="2">
    <source>
        <dbReference type="EMBL" id="TEA11044.1"/>
    </source>
</evidence>
<feature type="compositionally biased region" description="Acidic residues" evidence="1">
    <location>
        <begin position="1"/>
        <end position="32"/>
    </location>
</feature>
<keyword evidence="3" id="KW-1185">Reference proteome</keyword>